<dbReference type="PANTHER" id="PTHR48090">
    <property type="entry name" value="UNDECAPRENYL-PHOSPHATE 4-DEOXY-4-FORMAMIDO-L-ARABINOSE TRANSFERASE-RELATED"/>
    <property type="match status" value="1"/>
</dbReference>
<dbReference type="EMBL" id="JACIBS010000001">
    <property type="protein sequence ID" value="MBB3663491.1"/>
    <property type="molecule type" value="Genomic_DNA"/>
</dbReference>
<keyword evidence="2" id="KW-0472">Membrane</keyword>
<sequence>MSTFLRRHWLLLLLLAGGVALRVVTWLAYQPALLYIDTFRYLGNLEELRPTDLNPLGYTVVLKFLLEFGGFAWAQAAQHIIGILLALVLYRLAMRYTERGWLSAIVAAPVLLDAYQLQIEANLMSEIVFQALLVGMLWALLSRGELTWKRAAVAGALLAAAVLTRTIGLVVAVPFVLFLLLAFGGLKAWKTRAGRRHVAGRTVAGLAGVALVLLGYMSYYATYAGHFGLTGATNNVLYGRTATFADCSQLPDDEGLRLMCPEEPLGQRQSVDFYTHFQYGSADWPAEPLPDERDKATLAKQFSYAVILNQPLDLLGEVLYDFGKNFVPVKETFHNDVPAERWHFQSHYPYHDVGTETPQVYQAWTLAYDDELPHADRALASFMRDYQQNGGYTWGPLLAVFLLLGILGVVGVGKARRSPLRSGAFLATGSALIILAGSAAFEFSWRYQLPALVLLPIGGVLGLAAMFGMGKKPAGGGRRPKMDDYPDDVDTAAVSEFRSRYGEAPLSPLVVVIAAFNEAKGITPVLQNMPTHCGDIPVSTLVVVDGATDGTAEIAREAGAYVCEAPKNRGQGGALRLGYHLANECGADWVVTTDADGQYDNNELPMLMKPLLDGTADFVTGSRRLGSGKYDSSVRWLGVRVFAWLASLLTMQKITDTSFGFRAMPADLAASVTLREPQYQASELLLGVMAKGARVLEVPMTMELRNNGASKKGGSIKYGANYSRVMLGTWLREYVFRGGKRRPYAGRSAPEPGERNPA</sequence>
<evidence type="ECO:0000313" key="4">
    <source>
        <dbReference type="EMBL" id="MBB3663491.1"/>
    </source>
</evidence>
<feature type="domain" description="Glycosyltransferase 2-like" evidence="3">
    <location>
        <begin position="511"/>
        <end position="635"/>
    </location>
</feature>
<dbReference type="InterPro" id="IPR029044">
    <property type="entry name" value="Nucleotide-diphossugar_trans"/>
</dbReference>
<organism evidence="4 5">
    <name type="scientific">Prauserella sediminis</name>
    <dbReference type="NCBI Taxonomy" id="577680"/>
    <lineage>
        <taxon>Bacteria</taxon>
        <taxon>Bacillati</taxon>
        <taxon>Actinomycetota</taxon>
        <taxon>Actinomycetes</taxon>
        <taxon>Pseudonocardiales</taxon>
        <taxon>Pseudonocardiaceae</taxon>
        <taxon>Prauserella</taxon>
        <taxon>Prauserella salsuginis group</taxon>
    </lineage>
</organism>
<evidence type="ECO:0000256" key="1">
    <source>
        <dbReference type="ARBA" id="ARBA00006739"/>
    </source>
</evidence>
<dbReference type="Pfam" id="PF00535">
    <property type="entry name" value="Glycos_transf_2"/>
    <property type="match status" value="1"/>
</dbReference>
<dbReference type="InterPro" id="IPR001173">
    <property type="entry name" value="Glyco_trans_2-like"/>
</dbReference>
<keyword evidence="2" id="KW-0812">Transmembrane</keyword>
<feature type="transmembrane region" description="Helical" evidence="2">
    <location>
        <begin position="72"/>
        <end position="93"/>
    </location>
</feature>
<feature type="transmembrane region" description="Helical" evidence="2">
    <location>
        <begin position="153"/>
        <end position="186"/>
    </location>
</feature>
<dbReference type="InterPro" id="IPR050256">
    <property type="entry name" value="Glycosyltransferase_2"/>
</dbReference>
<dbReference type="Gene3D" id="3.90.550.10">
    <property type="entry name" value="Spore Coat Polysaccharide Biosynthesis Protein SpsA, Chain A"/>
    <property type="match status" value="1"/>
</dbReference>
<dbReference type="AlphaFoldDB" id="A0A839XL70"/>
<comment type="similarity">
    <text evidence="1">Belongs to the glycosyltransferase 2 family.</text>
</comment>
<evidence type="ECO:0000256" key="2">
    <source>
        <dbReference type="SAM" id="Phobius"/>
    </source>
</evidence>
<evidence type="ECO:0000259" key="3">
    <source>
        <dbReference type="Pfam" id="PF00535"/>
    </source>
</evidence>
<proteinExistence type="inferred from homology"/>
<keyword evidence="5" id="KW-1185">Reference proteome</keyword>
<dbReference type="Proteomes" id="UP000564573">
    <property type="component" value="Unassembled WGS sequence"/>
</dbReference>
<feature type="transmembrane region" description="Helical" evidence="2">
    <location>
        <begin position="198"/>
        <end position="219"/>
    </location>
</feature>
<dbReference type="CDD" id="cd04179">
    <property type="entry name" value="DPM_DPG-synthase_like"/>
    <property type="match status" value="1"/>
</dbReference>
<accession>A0A839XL70</accession>
<feature type="transmembrane region" description="Helical" evidence="2">
    <location>
        <begin position="424"/>
        <end position="441"/>
    </location>
</feature>
<feature type="transmembrane region" description="Helical" evidence="2">
    <location>
        <begin position="392"/>
        <end position="412"/>
    </location>
</feature>
<dbReference type="SUPFAM" id="SSF53448">
    <property type="entry name" value="Nucleotide-diphospho-sugar transferases"/>
    <property type="match status" value="1"/>
</dbReference>
<feature type="transmembrane region" description="Helical" evidence="2">
    <location>
        <begin position="123"/>
        <end position="141"/>
    </location>
</feature>
<gene>
    <name evidence="4" type="ORF">FB384_002395</name>
</gene>
<dbReference type="PANTHER" id="PTHR48090:SF7">
    <property type="entry name" value="RFBJ PROTEIN"/>
    <property type="match status" value="1"/>
</dbReference>
<comment type="caution">
    <text evidence="4">The sequence shown here is derived from an EMBL/GenBank/DDBJ whole genome shotgun (WGS) entry which is preliminary data.</text>
</comment>
<feature type="transmembrane region" description="Helical" evidence="2">
    <location>
        <begin position="447"/>
        <end position="469"/>
    </location>
</feature>
<protein>
    <recommendedName>
        <fullName evidence="3">Glycosyltransferase 2-like domain-containing protein</fullName>
    </recommendedName>
</protein>
<reference evidence="4 5" key="1">
    <citation type="submission" date="2020-08" db="EMBL/GenBank/DDBJ databases">
        <title>Sequencing the genomes of 1000 actinobacteria strains.</title>
        <authorList>
            <person name="Klenk H.-P."/>
        </authorList>
    </citation>
    <scope>NUCLEOTIDE SEQUENCE [LARGE SCALE GENOMIC DNA]</scope>
    <source>
        <strain evidence="4 5">DSM 45267</strain>
    </source>
</reference>
<keyword evidence="2" id="KW-1133">Transmembrane helix</keyword>
<evidence type="ECO:0000313" key="5">
    <source>
        <dbReference type="Proteomes" id="UP000564573"/>
    </source>
</evidence>
<dbReference type="RefSeq" id="WP_183782716.1">
    <property type="nucleotide sequence ID" value="NZ_JACIBS010000001.1"/>
</dbReference>
<name>A0A839XL70_9PSEU</name>